<comment type="caution">
    <text evidence="1">The sequence shown here is derived from an EMBL/GenBank/DDBJ whole genome shotgun (WGS) entry which is preliminary data.</text>
</comment>
<name>A0ABD0TV38_DENTH</name>
<sequence>MEEETSEGRFEIQICVWMDLFACEYGLASSHCHGSVECYSWLLHLMLSMKRKEGRLDVLVGDFMCGSV</sequence>
<proteinExistence type="predicted"/>
<accession>A0ABD0TV38</accession>
<gene>
    <name evidence="1" type="ORF">M5K25_027922</name>
</gene>
<protein>
    <submittedName>
        <fullName evidence="1">Uncharacterized protein</fullName>
    </submittedName>
</protein>
<evidence type="ECO:0000313" key="2">
    <source>
        <dbReference type="Proteomes" id="UP001552299"/>
    </source>
</evidence>
<reference evidence="1 2" key="1">
    <citation type="journal article" date="2024" name="Plant Biotechnol. J.">
        <title>Dendrobium thyrsiflorum genome and its molecular insights into genes involved in important horticultural traits.</title>
        <authorList>
            <person name="Chen B."/>
            <person name="Wang J.Y."/>
            <person name="Zheng P.J."/>
            <person name="Li K.L."/>
            <person name="Liang Y.M."/>
            <person name="Chen X.F."/>
            <person name="Zhang C."/>
            <person name="Zhao X."/>
            <person name="He X."/>
            <person name="Zhang G.Q."/>
            <person name="Liu Z.J."/>
            <person name="Xu Q."/>
        </authorList>
    </citation>
    <scope>NUCLEOTIDE SEQUENCE [LARGE SCALE GENOMIC DNA]</scope>
    <source>
        <strain evidence="1">GZMU011</strain>
    </source>
</reference>
<dbReference type="EMBL" id="JANQDX010000020">
    <property type="protein sequence ID" value="KAL0903536.1"/>
    <property type="molecule type" value="Genomic_DNA"/>
</dbReference>
<keyword evidence="2" id="KW-1185">Reference proteome</keyword>
<dbReference type="Proteomes" id="UP001552299">
    <property type="component" value="Unassembled WGS sequence"/>
</dbReference>
<evidence type="ECO:0000313" key="1">
    <source>
        <dbReference type="EMBL" id="KAL0903536.1"/>
    </source>
</evidence>
<dbReference type="AlphaFoldDB" id="A0ABD0TV38"/>
<organism evidence="1 2">
    <name type="scientific">Dendrobium thyrsiflorum</name>
    <name type="common">Pinecone-like raceme dendrobium</name>
    <name type="synonym">Orchid</name>
    <dbReference type="NCBI Taxonomy" id="117978"/>
    <lineage>
        <taxon>Eukaryota</taxon>
        <taxon>Viridiplantae</taxon>
        <taxon>Streptophyta</taxon>
        <taxon>Embryophyta</taxon>
        <taxon>Tracheophyta</taxon>
        <taxon>Spermatophyta</taxon>
        <taxon>Magnoliopsida</taxon>
        <taxon>Liliopsida</taxon>
        <taxon>Asparagales</taxon>
        <taxon>Orchidaceae</taxon>
        <taxon>Epidendroideae</taxon>
        <taxon>Malaxideae</taxon>
        <taxon>Dendrobiinae</taxon>
        <taxon>Dendrobium</taxon>
    </lineage>
</organism>